<evidence type="ECO:0000313" key="8">
    <source>
        <dbReference type="Proteomes" id="UP000440713"/>
    </source>
</evidence>
<keyword evidence="8" id="KW-1185">Reference proteome</keyword>
<dbReference type="PANTHER" id="PTHR43723">
    <property type="entry name" value="COBALT TRANSPORT PROTEIN CBIQ"/>
    <property type="match status" value="1"/>
</dbReference>
<feature type="transmembrane region" description="Helical" evidence="6">
    <location>
        <begin position="96"/>
        <end position="124"/>
    </location>
</feature>
<feature type="transmembrane region" description="Helical" evidence="6">
    <location>
        <begin position="136"/>
        <end position="157"/>
    </location>
</feature>
<comment type="caution">
    <text evidence="7">The sequence shown here is derived from an EMBL/GenBank/DDBJ whole genome shotgun (WGS) entry which is preliminary data.</text>
</comment>
<evidence type="ECO:0000313" key="7">
    <source>
        <dbReference type="EMBL" id="MST61487.1"/>
    </source>
</evidence>
<dbReference type="PANTHER" id="PTHR43723:SF1">
    <property type="entry name" value="COBALT TRANSPORT PROTEIN CBIQ"/>
    <property type="match status" value="1"/>
</dbReference>
<comment type="subcellular location">
    <subcellularLocation>
        <location evidence="1">Cell membrane</location>
        <topology evidence="1">Multi-pass membrane protein</topology>
    </subcellularLocation>
</comment>
<keyword evidence="4 6" id="KW-1133">Transmembrane helix</keyword>
<evidence type="ECO:0000256" key="5">
    <source>
        <dbReference type="ARBA" id="ARBA00023136"/>
    </source>
</evidence>
<evidence type="ECO:0000256" key="2">
    <source>
        <dbReference type="ARBA" id="ARBA00022475"/>
    </source>
</evidence>
<gene>
    <name evidence="7" type="primary">cbiQ</name>
    <name evidence="7" type="ORF">FYJ71_00625</name>
</gene>
<feature type="transmembrane region" description="Helical" evidence="6">
    <location>
        <begin position="177"/>
        <end position="196"/>
    </location>
</feature>
<evidence type="ECO:0000256" key="3">
    <source>
        <dbReference type="ARBA" id="ARBA00022692"/>
    </source>
</evidence>
<sequence>MPFLAYIVFIFYGWRKFMYKKSHNHNDRIMIDYYSNFSKIRDWNTNVKLSLAVFSLLFCIGFDSIIVSITTLILTFSFIVLISGLDIKSYINVMKIPIGFLILSIAPILLNIGFTQAGIIIVKIGQIYIATSDSQIWIAINLFFKAFGAVSCMQMLILTTPMHRIIISLNKFKIPKLIVDIMYFMYRFIFIFFSTYTQMKHSAKSRNGYKDFFTSCKTFGNIMSNLFVSSLQKLELYNRSMDSRCYTGRLNFYETEIKTDFLQIIVTVMILMLIFLSGIISLLLK</sequence>
<reference evidence="7 8" key="1">
    <citation type="submission" date="2019-08" db="EMBL/GenBank/DDBJ databases">
        <title>In-depth cultivation of the pig gut microbiome towards novel bacterial diversity and tailored functional studies.</title>
        <authorList>
            <person name="Wylensek D."/>
            <person name="Hitch T.C.A."/>
            <person name="Clavel T."/>
        </authorList>
    </citation>
    <scope>NUCLEOTIDE SEQUENCE [LARGE SCALE GENOMIC DNA]</scope>
    <source>
        <strain evidence="7 8">WCA-SAB-591-4A-A</strain>
    </source>
</reference>
<dbReference type="CDD" id="cd16914">
    <property type="entry name" value="EcfT"/>
    <property type="match status" value="1"/>
</dbReference>
<feature type="transmembrane region" description="Helical" evidence="6">
    <location>
        <begin position="261"/>
        <end position="284"/>
    </location>
</feature>
<proteinExistence type="predicted"/>
<dbReference type="EMBL" id="VUNE01000001">
    <property type="protein sequence ID" value="MST61487.1"/>
    <property type="molecule type" value="Genomic_DNA"/>
</dbReference>
<evidence type="ECO:0000256" key="4">
    <source>
        <dbReference type="ARBA" id="ARBA00022989"/>
    </source>
</evidence>
<dbReference type="Pfam" id="PF02361">
    <property type="entry name" value="CbiQ"/>
    <property type="match status" value="1"/>
</dbReference>
<dbReference type="InterPro" id="IPR003339">
    <property type="entry name" value="ABC/ECF_trnsptr_transmembrane"/>
</dbReference>
<dbReference type="InterPro" id="IPR052770">
    <property type="entry name" value="Cobalt_transport_CbiQ"/>
</dbReference>
<dbReference type="InterPro" id="IPR012809">
    <property type="entry name" value="ECF_CbiQ"/>
</dbReference>
<evidence type="ECO:0000256" key="6">
    <source>
        <dbReference type="SAM" id="Phobius"/>
    </source>
</evidence>
<evidence type="ECO:0000256" key="1">
    <source>
        <dbReference type="ARBA" id="ARBA00004651"/>
    </source>
</evidence>
<keyword evidence="2" id="KW-1003">Cell membrane</keyword>
<keyword evidence="5 6" id="KW-0472">Membrane</keyword>
<dbReference type="Proteomes" id="UP000440713">
    <property type="component" value="Unassembled WGS sequence"/>
</dbReference>
<name>A0A6N7XDW7_9FIRM</name>
<accession>A0A6N7XDW7</accession>
<dbReference type="NCBIfam" id="TIGR02454">
    <property type="entry name" value="ECF_T_CbiQ"/>
    <property type="match status" value="1"/>
</dbReference>
<feature type="transmembrane region" description="Helical" evidence="6">
    <location>
        <begin position="51"/>
        <end position="84"/>
    </location>
</feature>
<dbReference type="AlphaFoldDB" id="A0A6N7XDW7"/>
<dbReference type="RefSeq" id="WP_154536922.1">
    <property type="nucleotide sequence ID" value="NZ_VUNE01000001.1"/>
</dbReference>
<keyword evidence="3 6" id="KW-0812">Transmembrane</keyword>
<organism evidence="7 8">
    <name type="scientific">Peptostreptococcus porci</name>
    <dbReference type="NCBI Taxonomy" id="2652282"/>
    <lineage>
        <taxon>Bacteria</taxon>
        <taxon>Bacillati</taxon>
        <taxon>Bacillota</taxon>
        <taxon>Clostridia</taxon>
        <taxon>Peptostreptococcales</taxon>
        <taxon>Peptostreptococcaceae</taxon>
        <taxon>Peptostreptococcus</taxon>
    </lineage>
</organism>
<dbReference type="GO" id="GO:0043190">
    <property type="term" value="C:ATP-binding cassette (ABC) transporter complex"/>
    <property type="evidence" value="ECO:0007669"/>
    <property type="project" value="InterPro"/>
</dbReference>
<protein>
    <submittedName>
        <fullName evidence="7">Cobalt ECF transporter T component CbiQ</fullName>
    </submittedName>
</protein>
<dbReference type="GO" id="GO:0006824">
    <property type="term" value="P:cobalt ion transport"/>
    <property type="evidence" value="ECO:0007669"/>
    <property type="project" value="InterPro"/>
</dbReference>